<protein>
    <submittedName>
        <fullName evidence="1">Uncharacterized protein</fullName>
    </submittedName>
</protein>
<name>A0A2P2QJK0_RHIMU</name>
<dbReference type="AlphaFoldDB" id="A0A2P2QJK0"/>
<evidence type="ECO:0000313" key="1">
    <source>
        <dbReference type="EMBL" id="MBX67172.1"/>
    </source>
</evidence>
<organism evidence="1">
    <name type="scientific">Rhizophora mucronata</name>
    <name type="common">Asiatic mangrove</name>
    <dbReference type="NCBI Taxonomy" id="61149"/>
    <lineage>
        <taxon>Eukaryota</taxon>
        <taxon>Viridiplantae</taxon>
        <taxon>Streptophyta</taxon>
        <taxon>Embryophyta</taxon>
        <taxon>Tracheophyta</taxon>
        <taxon>Spermatophyta</taxon>
        <taxon>Magnoliopsida</taxon>
        <taxon>eudicotyledons</taxon>
        <taxon>Gunneridae</taxon>
        <taxon>Pentapetalae</taxon>
        <taxon>rosids</taxon>
        <taxon>fabids</taxon>
        <taxon>Malpighiales</taxon>
        <taxon>Rhizophoraceae</taxon>
        <taxon>Rhizophora</taxon>
    </lineage>
</organism>
<sequence length="36" mass="4292">MSPHKHSILVCQKKQKKGGIKHQLHSWFFIENIHIL</sequence>
<accession>A0A2P2QJK0</accession>
<reference evidence="1" key="1">
    <citation type="submission" date="2018-02" db="EMBL/GenBank/DDBJ databases">
        <title>Rhizophora mucronata_Transcriptome.</title>
        <authorList>
            <person name="Meera S.P."/>
            <person name="Sreeshan A."/>
            <person name="Augustine A."/>
        </authorList>
    </citation>
    <scope>NUCLEOTIDE SEQUENCE</scope>
    <source>
        <tissue evidence="1">Leaf</tissue>
    </source>
</reference>
<proteinExistence type="predicted"/>
<dbReference type="EMBL" id="GGEC01086688">
    <property type="protein sequence ID" value="MBX67172.1"/>
    <property type="molecule type" value="Transcribed_RNA"/>
</dbReference>